<evidence type="ECO:0000256" key="2">
    <source>
        <dbReference type="SAM" id="Phobius"/>
    </source>
</evidence>
<feature type="compositionally biased region" description="Basic and acidic residues" evidence="1">
    <location>
        <begin position="9"/>
        <end position="23"/>
    </location>
</feature>
<evidence type="ECO:0000256" key="1">
    <source>
        <dbReference type="SAM" id="MobiDB-lite"/>
    </source>
</evidence>
<sequence length="299" mass="29711">MKRGRGRQSRADRRRDADLREVEPVDQVEEADEDELQEEGSSGWQTSTATMAGAARLARVGVWAALLAGPLLGAAALLGGSSSADAARPSPSAAVTTASGTGPAGFAQLYVQAYLAAGNGTENTVAPYYSGTLALNNPPGARTAATTVVMGSTEVSPGYWSVTIAADVLAHPQNGSATDTGLHYFQVGIEATGPATAGGAQQGAGSVGYTATALPAEVSAPSSVQPGALVYGASTLSSTDPAQSTISGFLAAYLTGTGQLGPYTTPGVVMNPVSPAPYSSISIAGISDDNPNGSSGSAT</sequence>
<proteinExistence type="predicted"/>
<protein>
    <submittedName>
        <fullName evidence="3">Conjugative transposon protein TcpC</fullName>
    </submittedName>
</protein>
<dbReference type="RefSeq" id="WP_075004327.1">
    <property type="nucleotide sequence ID" value="NZ_FOAZ01000077.1"/>
</dbReference>
<evidence type="ECO:0000313" key="3">
    <source>
        <dbReference type="EMBL" id="SEM85592.1"/>
    </source>
</evidence>
<dbReference type="OrthoDB" id="3852226at2"/>
<gene>
    <name evidence="3" type="ORF">SAMN05414137_1774</name>
</gene>
<keyword evidence="2" id="KW-0472">Membrane</keyword>
<reference evidence="4" key="1">
    <citation type="submission" date="2016-10" db="EMBL/GenBank/DDBJ databases">
        <authorList>
            <person name="Varghese N."/>
        </authorList>
    </citation>
    <scope>NUCLEOTIDE SEQUENCE [LARGE SCALE GENOMIC DNA]</scope>
    <source>
        <strain evidence="4">DSM 45096 / BCRC 16803 / CGMCC 4.1857 / CIP 109030 / JCM 12277 / KCTC 19219 / NBRC 100920 / 33214</strain>
    </source>
</reference>
<accession>A0A1H8BS44</accession>
<feature type="compositionally biased region" description="Acidic residues" evidence="1">
    <location>
        <begin position="24"/>
        <end position="38"/>
    </location>
</feature>
<keyword evidence="2" id="KW-0812">Transmembrane</keyword>
<feature type="region of interest" description="Disordered" evidence="1">
    <location>
        <begin position="1"/>
        <end position="46"/>
    </location>
</feature>
<feature type="transmembrane region" description="Helical" evidence="2">
    <location>
        <begin position="60"/>
        <end position="80"/>
    </location>
</feature>
<dbReference type="AlphaFoldDB" id="A0A1H8BS44"/>
<evidence type="ECO:0000313" key="4">
    <source>
        <dbReference type="Proteomes" id="UP000183015"/>
    </source>
</evidence>
<name>A0A1H8BS44_STRJI</name>
<dbReference type="EMBL" id="FOAZ01000077">
    <property type="protein sequence ID" value="SEM85592.1"/>
    <property type="molecule type" value="Genomic_DNA"/>
</dbReference>
<dbReference type="eggNOG" id="ENOG5032ZMV">
    <property type="taxonomic scope" value="Bacteria"/>
</dbReference>
<feature type="non-terminal residue" evidence="3">
    <location>
        <position position="299"/>
    </location>
</feature>
<organism evidence="3 4">
    <name type="scientific">Streptacidiphilus jiangxiensis</name>
    <dbReference type="NCBI Taxonomy" id="235985"/>
    <lineage>
        <taxon>Bacteria</taxon>
        <taxon>Bacillati</taxon>
        <taxon>Actinomycetota</taxon>
        <taxon>Actinomycetes</taxon>
        <taxon>Kitasatosporales</taxon>
        <taxon>Streptomycetaceae</taxon>
        <taxon>Streptacidiphilus</taxon>
    </lineage>
</organism>
<keyword evidence="2" id="KW-1133">Transmembrane helix</keyword>
<dbReference type="Proteomes" id="UP000183015">
    <property type="component" value="Unassembled WGS sequence"/>
</dbReference>
<keyword evidence="4" id="KW-1185">Reference proteome</keyword>
<dbReference type="STRING" id="235985.SAMN05414137_1774"/>